<dbReference type="GO" id="GO:0022857">
    <property type="term" value="F:transmembrane transporter activity"/>
    <property type="evidence" value="ECO:0007669"/>
    <property type="project" value="InterPro"/>
</dbReference>
<keyword evidence="9" id="KW-1185">Reference proteome</keyword>
<keyword evidence="3" id="KW-1003">Cell membrane</keyword>
<dbReference type="OrthoDB" id="5379144at2"/>
<comment type="caution">
    <text evidence="8">The sequence shown here is derived from an EMBL/GenBank/DDBJ whole genome shotgun (WGS) entry which is preliminary data.</text>
</comment>
<evidence type="ECO:0000256" key="5">
    <source>
        <dbReference type="ARBA" id="ARBA00022989"/>
    </source>
</evidence>
<dbReference type="EMBL" id="RJJQ01000007">
    <property type="protein sequence ID" value="RNI22765.1"/>
    <property type="molecule type" value="Genomic_DNA"/>
</dbReference>
<feature type="transmembrane region" description="Helical" evidence="7">
    <location>
        <begin position="197"/>
        <end position="215"/>
    </location>
</feature>
<accession>A0A3M9MC52</accession>
<reference evidence="8 9" key="1">
    <citation type="submission" date="2018-11" db="EMBL/GenBank/DDBJ databases">
        <title>Draft genome of Simplicispira Flexivirga sp. BO-16.</title>
        <authorList>
            <person name="Im W.T."/>
        </authorList>
    </citation>
    <scope>NUCLEOTIDE SEQUENCE [LARGE SCALE GENOMIC DNA]</scope>
    <source>
        <strain evidence="8 9">BO-16</strain>
    </source>
</reference>
<keyword evidence="5 7" id="KW-1133">Transmembrane helix</keyword>
<evidence type="ECO:0000313" key="9">
    <source>
        <dbReference type="Proteomes" id="UP000271678"/>
    </source>
</evidence>
<keyword evidence="2" id="KW-0813">Transport</keyword>
<evidence type="ECO:0000256" key="4">
    <source>
        <dbReference type="ARBA" id="ARBA00022692"/>
    </source>
</evidence>
<feature type="transmembrane region" description="Helical" evidence="7">
    <location>
        <begin position="133"/>
        <end position="155"/>
    </location>
</feature>
<dbReference type="RefSeq" id="WP_123270965.1">
    <property type="nucleotide sequence ID" value="NZ_RJJQ01000007.1"/>
</dbReference>
<dbReference type="Proteomes" id="UP000271678">
    <property type="component" value="Unassembled WGS sequence"/>
</dbReference>
<keyword evidence="4 7" id="KW-0812">Transmembrane</keyword>
<feature type="transmembrane region" description="Helical" evidence="7">
    <location>
        <begin position="111"/>
        <end position="127"/>
    </location>
</feature>
<evidence type="ECO:0000256" key="3">
    <source>
        <dbReference type="ARBA" id="ARBA00022475"/>
    </source>
</evidence>
<dbReference type="InterPro" id="IPR036259">
    <property type="entry name" value="MFS_trans_sf"/>
</dbReference>
<organism evidence="8 9">
    <name type="scientific">Flexivirga caeni</name>
    <dbReference type="NCBI Taxonomy" id="2294115"/>
    <lineage>
        <taxon>Bacteria</taxon>
        <taxon>Bacillati</taxon>
        <taxon>Actinomycetota</taxon>
        <taxon>Actinomycetes</taxon>
        <taxon>Micrococcales</taxon>
        <taxon>Dermacoccaceae</taxon>
        <taxon>Flexivirga</taxon>
    </lineage>
</organism>
<protein>
    <recommendedName>
        <fullName evidence="10">MFS transporter</fullName>
    </recommendedName>
</protein>
<feature type="transmembrane region" description="Helical" evidence="7">
    <location>
        <begin position="47"/>
        <end position="70"/>
    </location>
</feature>
<dbReference type="SUPFAM" id="SSF103473">
    <property type="entry name" value="MFS general substrate transporter"/>
    <property type="match status" value="1"/>
</dbReference>
<dbReference type="InterPro" id="IPR050171">
    <property type="entry name" value="MFS_Transporters"/>
</dbReference>
<dbReference type="GO" id="GO:0005886">
    <property type="term" value="C:plasma membrane"/>
    <property type="evidence" value="ECO:0007669"/>
    <property type="project" value="UniProtKB-SubCell"/>
</dbReference>
<evidence type="ECO:0000256" key="7">
    <source>
        <dbReference type="SAM" id="Phobius"/>
    </source>
</evidence>
<evidence type="ECO:0000256" key="2">
    <source>
        <dbReference type="ARBA" id="ARBA00022448"/>
    </source>
</evidence>
<feature type="transmembrane region" description="Helical" evidence="7">
    <location>
        <begin position="82"/>
        <end position="99"/>
    </location>
</feature>
<name>A0A3M9MC52_9MICO</name>
<feature type="transmembrane region" description="Helical" evidence="7">
    <location>
        <begin position="167"/>
        <end position="185"/>
    </location>
</feature>
<gene>
    <name evidence="8" type="ORF">EFY87_08045</name>
</gene>
<dbReference type="PANTHER" id="PTHR23517:SF2">
    <property type="entry name" value="MULTIDRUG RESISTANCE PROTEIN MDTH"/>
    <property type="match status" value="1"/>
</dbReference>
<dbReference type="AlphaFoldDB" id="A0A3M9MC52"/>
<evidence type="ECO:0008006" key="10">
    <source>
        <dbReference type="Google" id="ProtNLM"/>
    </source>
</evidence>
<dbReference type="Gene3D" id="1.20.1250.20">
    <property type="entry name" value="MFS general substrate transporter like domains"/>
    <property type="match status" value="1"/>
</dbReference>
<feature type="transmembrane region" description="Helical" evidence="7">
    <location>
        <begin position="6"/>
        <end position="26"/>
    </location>
</feature>
<keyword evidence="6 7" id="KW-0472">Membrane</keyword>
<evidence type="ECO:0000313" key="8">
    <source>
        <dbReference type="EMBL" id="RNI22765.1"/>
    </source>
</evidence>
<evidence type="ECO:0000256" key="6">
    <source>
        <dbReference type="ARBA" id="ARBA00023136"/>
    </source>
</evidence>
<dbReference type="InterPro" id="IPR011701">
    <property type="entry name" value="MFS"/>
</dbReference>
<evidence type="ECO:0000256" key="1">
    <source>
        <dbReference type="ARBA" id="ARBA00004651"/>
    </source>
</evidence>
<sequence>MQWLFAADAASSIACLVLVAGWLPRTPPPPVQQELGTSRSAWKDGRLWLLMTTGTLFATVYMLIPMAMPLALAATGRPASDAGLLSALGTLITIAAQPLMRRSENITSRIVAGYLLLAAGLAVAGLHPAMTGYVGATIIIAAGDTLLVGYTYTLVAAIAPAGSRARYFAVYGLTWGVALTVGPPAIGTLVRHGFAEFWLVCAAAMCATGLGQLLVNRMIRPRPCA</sequence>
<proteinExistence type="predicted"/>
<comment type="subcellular location">
    <subcellularLocation>
        <location evidence="1">Cell membrane</location>
        <topology evidence="1">Multi-pass membrane protein</topology>
    </subcellularLocation>
</comment>
<dbReference type="PANTHER" id="PTHR23517">
    <property type="entry name" value="RESISTANCE PROTEIN MDTM, PUTATIVE-RELATED-RELATED"/>
    <property type="match status" value="1"/>
</dbReference>
<dbReference type="Pfam" id="PF07690">
    <property type="entry name" value="MFS_1"/>
    <property type="match status" value="1"/>
</dbReference>